<dbReference type="Pfam" id="PF07238">
    <property type="entry name" value="PilZ"/>
    <property type="match status" value="1"/>
</dbReference>
<reference evidence="2" key="1">
    <citation type="submission" date="2018-08" db="EMBL/GenBank/DDBJ databases">
        <authorList>
            <person name="Jin W."/>
            <person name="Wang H."/>
            <person name="Yang Y."/>
            <person name="Li M."/>
            <person name="Liu J."/>
        </authorList>
    </citation>
    <scope>NUCLEOTIDE SEQUENCE</scope>
    <source>
        <strain evidence="2">AESS21</strain>
    </source>
</reference>
<dbReference type="GO" id="GO:0035438">
    <property type="term" value="F:cyclic-di-GMP binding"/>
    <property type="evidence" value="ECO:0007669"/>
    <property type="project" value="InterPro"/>
</dbReference>
<evidence type="ECO:0000259" key="1">
    <source>
        <dbReference type="Pfam" id="PF07238"/>
    </source>
</evidence>
<evidence type="ECO:0000313" key="2">
    <source>
        <dbReference type="EMBL" id="MBS8260540.1"/>
    </source>
</evidence>
<dbReference type="Proteomes" id="UP000705379">
    <property type="component" value="Unassembled WGS sequence"/>
</dbReference>
<reference evidence="2" key="2">
    <citation type="journal article" date="2021" name="Microorganisms">
        <title>Bacterial Dimethylsulfoniopropionate Biosynthesis in the East China Sea.</title>
        <authorList>
            <person name="Liu J."/>
            <person name="Zhang Y."/>
            <person name="Liu J."/>
            <person name="Zhong H."/>
            <person name="Williams B.T."/>
            <person name="Zheng Y."/>
            <person name="Curson A.R.J."/>
            <person name="Sun C."/>
            <person name="Sun H."/>
            <person name="Song D."/>
            <person name="Wagner Mackenzie B."/>
            <person name="Bermejo Martinez A."/>
            <person name="Todd J.D."/>
            <person name="Zhang X.H."/>
        </authorList>
    </citation>
    <scope>NUCLEOTIDE SEQUENCE</scope>
    <source>
        <strain evidence="2">AESS21</strain>
    </source>
</reference>
<dbReference type="RefSeq" id="WP_213216059.1">
    <property type="nucleotide sequence ID" value="NZ_QTKU01000002.1"/>
</dbReference>
<feature type="domain" description="PilZ" evidence="1">
    <location>
        <begin position="95"/>
        <end position="171"/>
    </location>
</feature>
<evidence type="ECO:0000313" key="3">
    <source>
        <dbReference type="Proteomes" id="UP000705379"/>
    </source>
</evidence>
<dbReference type="AlphaFoldDB" id="A0A944CDM2"/>
<name>A0A944CDM2_9HYPH</name>
<proteinExistence type="predicted"/>
<accession>A0A944CDM2</accession>
<gene>
    <name evidence="2" type="ORF">DYI23_09950</name>
</gene>
<protein>
    <submittedName>
        <fullName evidence="2">PilZ domain-containing protein</fullName>
    </submittedName>
</protein>
<sequence length="181" mass="20179">MFTEQLTARRTSAEELENAIPVLALDLDSLKCVETKAVNFSDWGCKLVGEGLGILNKNIALKLEEEDDFQRGKVTGHKADYVTVLFQREVTPSMEKRGEPRYPVTVAARIRDLARKIEISCMITDASRSGCRVEGADLSHLPDDLLVYVEGFERPVRGQVAWKEDLTAGLRLNWEGASALK</sequence>
<dbReference type="InterPro" id="IPR009875">
    <property type="entry name" value="PilZ_domain"/>
</dbReference>
<organism evidence="2 3">
    <name type="scientific">Roseibium polysiphoniae</name>
    <dbReference type="NCBI Taxonomy" id="2571221"/>
    <lineage>
        <taxon>Bacteria</taxon>
        <taxon>Pseudomonadati</taxon>
        <taxon>Pseudomonadota</taxon>
        <taxon>Alphaproteobacteria</taxon>
        <taxon>Hyphomicrobiales</taxon>
        <taxon>Stappiaceae</taxon>
        <taxon>Roseibium</taxon>
    </lineage>
</organism>
<comment type="caution">
    <text evidence="2">The sequence shown here is derived from an EMBL/GenBank/DDBJ whole genome shotgun (WGS) entry which is preliminary data.</text>
</comment>
<dbReference type="SUPFAM" id="SSF141371">
    <property type="entry name" value="PilZ domain-like"/>
    <property type="match status" value="1"/>
</dbReference>
<dbReference type="EMBL" id="QTKU01000002">
    <property type="protein sequence ID" value="MBS8260540.1"/>
    <property type="molecule type" value="Genomic_DNA"/>
</dbReference>